<organism evidence="2 3">
    <name type="scientific">Metschnikowia aff. pulcherrima</name>
    <dbReference type="NCBI Taxonomy" id="2163413"/>
    <lineage>
        <taxon>Eukaryota</taxon>
        <taxon>Fungi</taxon>
        <taxon>Dikarya</taxon>
        <taxon>Ascomycota</taxon>
        <taxon>Saccharomycotina</taxon>
        <taxon>Pichiomycetes</taxon>
        <taxon>Metschnikowiaceae</taxon>
        <taxon>Metschnikowia</taxon>
    </lineage>
</organism>
<dbReference type="Gene3D" id="2.60.120.920">
    <property type="match status" value="1"/>
</dbReference>
<dbReference type="Proteomes" id="UP000292447">
    <property type="component" value="Chromosome I"/>
</dbReference>
<evidence type="ECO:0000313" key="3">
    <source>
        <dbReference type="Proteomes" id="UP000292447"/>
    </source>
</evidence>
<evidence type="ECO:0000313" key="2">
    <source>
        <dbReference type="EMBL" id="QBM85439.1"/>
    </source>
</evidence>
<reference evidence="3" key="1">
    <citation type="submission" date="2019-03" db="EMBL/GenBank/DDBJ databases">
        <title>Snf2 controls pulcherriminic acid biosynthesis and connects pigmentation and antifungal activity of the yeast Metschnikowia pulcherrima.</title>
        <authorList>
            <person name="Gore-Lloyd D."/>
            <person name="Sumann I."/>
            <person name="Brachmann A.O."/>
            <person name="Schneeberger K."/>
            <person name="Ortiz-Merino R.A."/>
            <person name="Moreno-Beltran M."/>
            <person name="Schlaefli M."/>
            <person name="Kirner P."/>
            <person name="Santos Kron A."/>
            <person name="Wolfe K.H."/>
            <person name="Piel J."/>
            <person name="Ahrens C.H."/>
            <person name="Henk D."/>
            <person name="Freimoser F.M."/>
        </authorList>
    </citation>
    <scope>NUCLEOTIDE SEQUENCE [LARGE SCALE GENOMIC DNA]</scope>
    <source>
        <strain evidence="3">APC 1.2</strain>
    </source>
</reference>
<name>A0A4P6XFJ8_9ASCO</name>
<dbReference type="PROSITE" id="PS50896">
    <property type="entry name" value="LISH"/>
    <property type="match status" value="1"/>
</dbReference>
<dbReference type="Pfam" id="PF10607">
    <property type="entry name" value="CTLH"/>
    <property type="match status" value="1"/>
</dbReference>
<dbReference type="STRING" id="2163413.A0A4P6XFJ8"/>
<feature type="domain" description="CTLH/CRA C-terminal to LisH motif" evidence="1">
    <location>
        <begin position="665"/>
        <end position="818"/>
    </location>
</feature>
<sequence>MPTSEITYVIPPYLLDTCIGQNLHKELCWIDNELGAKNCFSTTTSSYRFRLPRDLSQDPHSFCDDKHIDELIRAKLRDKFSALGILGQSPPGKITDEYLFELYEIFKDRLLPSSDQRRVFTTDETDTGPRTVNVSLVTGATPIAANVSVEPHSRAKESVFDIPKYGEFIYKAGPKHMNSLPLETCPLDTLISWAQNRKEHKYSFFPYLMSANKNIFLTSLPMYWTPLSAENYLRSLDESYGLQSDIEDGYSVLRLKLSRENTPRALPTASKKRFYNFISNNEVQENTGVFYYEVSIEQKATRETNYEPIIQANDPSLSSGSALFFNMGFTKRNIKFDKIPSSTSSLSATTLTIDLKRVQSNLCSNNLNINTNKLDDDTITFLGAEPGVSFEGSLAISFNNSCSYASIKKSDGSFRASSLNLNRRFSQLNRHASGDQETSKIDIDAPFHTYFSHEHGENKFSRTDTVGFGVNFIERSFFITLNGVMVRSIHELEITASNRYHDSIFGQGAELGPLFPMIGFRVTEFPHIASLGDVPESKIITNFGLKSFRFNIKDYVKRFKSNQTKLLKSVVSDEIRNLALTEAGYLGVVKFERAIRNVQDEPTILNKLIEGYFLKEGFLQALRCFNLDLDELSKNITQTEDEDMENSDETHLLDARVVSLKACQRKMLKDCILNRRFPDAMRILKTEFSYLPKIGQLEYELELLQYVQVLQNFYRAKFGATDSNDDASGDLEPALFKEAFKLGQRLAQKSGQAAAKALNELSAILLLNTGDDIKNLPHANSLLKRHPNDVKMLASIINTEILEAENFSKESKLEYMVTRVGENVDRLSAENKNPFRLLNFERDYMDV</sequence>
<dbReference type="EMBL" id="CP034456">
    <property type="protein sequence ID" value="QBM85439.1"/>
    <property type="molecule type" value="Genomic_DNA"/>
</dbReference>
<keyword evidence="3" id="KW-1185">Reference proteome</keyword>
<dbReference type="InterPro" id="IPR043136">
    <property type="entry name" value="B30.2/SPRY_sf"/>
</dbReference>
<dbReference type="InterPro" id="IPR024964">
    <property type="entry name" value="CTLH/CRA"/>
</dbReference>
<proteinExistence type="predicted"/>
<dbReference type="AlphaFoldDB" id="A0A4P6XFJ8"/>
<evidence type="ECO:0000259" key="1">
    <source>
        <dbReference type="Pfam" id="PF10607"/>
    </source>
</evidence>
<accession>A0A4P6XFJ8</accession>
<gene>
    <name evidence="2" type="primary">MPUL0A00570</name>
    <name evidence="2" type="ORF">METSCH_A00570</name>
</gene>
<dbReference type="InterPro" id="IPR006594">
    <property type="entry name" value="LisH"/>
</dbReference>
<protein>
    <submittedName>
        <fullName evidence="2">CTLH/CRA C-terminal to LisH motif domain-containing protein</fullName>
    </submittedName>
</protein>